<proteinExistence type="predicted"/>
<gene>
    <name evidence="1" type="ORF">GWI33_013301</name>
</gene>
<comment type="caution">
    <text evidence="1">The sequence shown here is derived from an EMBL/GenBank/DDBJ whole genome shotgun (WGS) entry which is preliminary data.</text>
</comment>
<evidence type="ECO:0000313" key="1">
    <source>
        <dbReference type="EMBL" id="KAF7274011.1"/>
    </source>
</evidence>
<sequence>MSTEDGERCRRPKEMIKRNKPDFCVAMRQWMTIQSTSPIDSHPSELHTMNPLQSVEKCNSRLARLWRLEKGRTINSDYYIALLDPLKSEIK</sequence>
<dbReference type="EMBL" id="JAACXV010013154">
    <property type="protein sequence ID" value="KAF7274011.1"/>
    <property type="molecule type" value="Genomic_DNA"/>
</dbReference>
<keyword evidence="2" id="KW-1185">Reference proteome</keyword>
<organism evidence="1 2">
    <name type="scientific">Rhynchophorus ferrugineus</name>
    <name type="common">Red palm weevil</name>
    <name type="synonym">Curculio ferrugineus</name>
    <dbReference type="NCBI Taxonomy" id="354439"/>
    <lineage>
        <taxon>Eukaryota</taxon>
        <taxon>Metazoa</taxon>
        <taxon>Ecdysozoa</taxon>
        <taxon>Arthropoda</taxon>
        <taxon>Hexapoda</taxon>
        <taxon>Insecta</taxon>
        <taxon>Pterygota</taxon>
        <taxon>Neoptera</taxon>
        <taxon>Endopterygota</taxon>
        <taxon>Coleoptera</taxon>
        <taxon>Polyphaga</taxon>
        <taxon>Cucujiformia</taxon>
        <taxon>Curculionidae</taxon>
        <taxon>Dryophthorinae</taxon>
        <taxon>Rhynchophorus</taxon>
    </lineage>
</organism>
<evidence type="ECO:0000313" key="2">
    <source>
        <dbReference type="Proteomes" id="UP000625711"/>
    </source>
</evidence>
<protein>
    <submittedName>
        <fullName evidence="1">Uncharacterized protein</fullName>
    </submittedName>
</protein>
<dbReference type="Proteomes" id="UP000625711">
    <property type="component" value="Unassembled WGS sequence"/>
</dbReference>
<name>A0A834I7B2_RHYFE</name>
<accession>A0A834I7B2</accession>
<dbReference type="OrthoDB" id="10017160at2759"/>
<dbReference type="AlphaFoldDB" id="A0A834I7B2"/>
<reference evidence="1" key="1">
    <citation type="submission" date="2020-08" db="EMBL/GenBank/DDBJ databases">
        <title>Genome sequencing and assembly of the red palm weevil Rhynchophorus ferrugineus.</title>
        <authorList>
            <person name="Dias G.B."/>
            <person name="Bergman C.M."/>
            <person name="Manee M."/>
        </authorList>
    </citation>
    <scope>NUCLEOTIDE SEQUENCE</scope>
    <source>
        <strain evidence="1">AA-2017</strain>
        <tissue evidence="1">Whole larva</tissue>
    </source>
</reference>